<accession>A0A6C0K4G1</accession>
<name>A0A6C0K4G1_9ZZZZ</name>
<dbReference type="AlphaFoldDB" id="A0A6C0K4G1"/>
<reference evidence="1" key="1">
    <citation type="journal article" date="2020" name="Nature">
        <title>Giant virus diversity and host interactions through global metagenomics.</title>
        <authorList>
            <person name="Schulz F."/>
            <person name="Roux S."/>
            <person name="Paez-Espino D."/>
            <person name="Jungbluth S."/>
            <person name="Walsh D.A."/>
            <person name="Denef V.J."/>
            <person name="McMahon K.D."/>
            <person name="Konstantinidis K.T."/>
            <person name="Eloe-Fadrosh E.A."/>
            <person name="Kyrpides N.C."/>
            <person name="Woyke T."/>
        </authorList>
    </citation>
    <scope>NUCLEOTIDE SEQUENCE</scope>
    <source>
        <strain evidence="1">GVMAG-S-1101169-75</strain>
    </source>
</reference>
<dbReference type="EMBL" id="MN740788">
    <property type="protein sequence ID" value="QHU11690.1"/>
    <property type="molecule type" value="Genomic_DNA"/>
</dbReference>
<organism evidence="1">
    <name type="scientific">viral metagenome</name>
    <dbReference type="NCBI Taxonomy" id="1070528"/>
    <lineage>
        <taxon>unclassified sequences</taxon>
        <taxon>metagenomes</taxon>
        <taxon>organismal metagenomes</taxon>
    </lineage>
</organism>
<protein>
    <submittedName>
        <fullName evidence="1">Uncharacterized protein</fullName>
    </submittedName>
</protein>
<proteinExistence type="predicted"/>
<sequence>MSGQPPLAEKIYKILNEIPMTFTKLETILRKWELNIQQIHCIQDIFDEVVEISNRPVYAPALALFHNPEVQKIYIPSKHGKHSCYIQPKNCRGMIDIHAETDKKIDLGEGGYPLPVVAQYWISKKEPKKQGYTNLIEFYDRLNGLLDEIHIRDWEWESIKPFLVPLTTKRRDEIKKGCVEDWLHHYPGRLTANSKKRIEEIIDGQWAEA</sequence>
<evidence type="ECO:0000313" key="1">
    <source>
        <dbReference type="EMBL" id="QHU11690.1"/>
    </source>
</evidence>